<gene>
    <name evidence="11" type="ORF">CYME_CMK039C</name>
</gene>
<feature type="compositionally biased region" description="Basic and acidic residues" evidence="9">
    <location>
        <begin position="274"/>
        <end position="286"/>
    </location>
</feature>
<feature type="region of interest" description="Disordered" evidence="9">
    <location>
        <begin position="1"/>
        <end position="93"/>
    </location>
</feature>
<dbReference type="SUPFAM" id="SSF57850">
    <property type="entry name" value="RING/U-box"/>
    <property type="match status" value="1"/>
</dbReference>
<dbReference type="SUPFAM" id="SSF50978">
    <property type="entry name" value="WD40 repeat-like"/>
    <property type="match status" value="1"/>
</dbReference>
<feature type="coiled-coil region" evidence="8">
    <location>
        <begin position="356"/>
        <end position="393"/>
    </location>
</feature>
<dbReference type="InterPro" id="IPR036322">
    <property type="entry name" value="WD40_repeat_dom_sf"/>
</dbReference>
<feature type="compositionally biased region" description="Polar residues" evidence="9">
    <location>
        <begin position="65"/>
        <end position="93"/>
    </location>
</feature>
<reference evidence="11 12" key="1">
    <citation type="journal article" date="2004" name="Nature">
        <title>Genome sequence of the ultrasmall unicellular red alga Cyanidioschyzon merolae 10D.</title>
        <authorList>
            <person name="Matsuzaki M."/>
            <person name="Misumi O."/>
            <person name="Shin-i T."/>
            <person name="Maruyama S."/>
            <person name="Takahara M."/>
            <person name="Miyagishima S."/>
            <person name="Mori T."/>
            <person name="Nishida K."/>
            <person name="Yagisawa F."/>
            <person name="Nishida K."/>
            <person name="Yoshida Y."/>
            <person name="Nishimura Y."/>
            <person name="Nakao S."/>
            <person name="Kobayashi T."/>
            <person name="Momoyama Y."/>
            <person name="Higashiyama T."/>
            <person name="Minoda A."/>
            <person name="Sano M."/>
            <person name="Nomoto H."/>
            <person name="Oishi K."/>
            <person name="Hayashi H."/>
            <person name="Ohta F."/>
            <person name="Nishizaka S."/>
            <person name="Haga S."/>
            <person name="Miura S."/>
            <person name="Morishita T."/>
            <person name="Kabeya Y."/>
            <person name="Terasawa K."/>
            <person name="Suzuki Y."/>
            <person name="Ishii Y."/>
            <person name="Asakawa S."/>
            <person name="Takano H."/>
            <person name="Ohta N."/>
            <person name="Kuroiwa H."/>
            <person name="Tanaka K."/>
            <person name="Shimizu N."/>
            <person name="Sugano S."/>
            <person name="Sato N."/>
            <person name="Nozaki H."/>
            <person name="Ogasawara N."/>
            <person name="Kohara Y."/>
            <person name="Kuroiwa T."/>
        </authorList>
    </citation>
    <scope>NUCLEOTIDE SEQUENCE [LARGE SCALE GENOMIC DNA]</scope>
    <source>
        <strain evidence="11 12">10D</strain>
    </source>
</reference>
<dbReference type="Gene3D" id="3.30.40.10">
    <property type="entry name" value="Zinc/RING finger domain, C3HC4 (zinc finger)"/>
    <property type="match status" value="1"/>
</dbReference>
<feature type="region of interest" description="Disordered" evidence="9">
    <location>
        <begin position="177"/>
        <end position="221"/>
    </location>
</feature>
<keyword evidence="12" id="KW-1185">Reference proteome</keyword>
<dbReference type="PROSITE" id="PS50294">
    <property type="entry name" value="WD_REPEATS_REGION"/>
    <property type="match status" value="2"/>
</dbReference>
<dbReference type="EMBL" id="AP006493">
    <property type="protein sequence ID" value="BAM80434.1"/>
    <property type="molecule type" value="Genomic_DNA"/>
</dbReference>
<dbReference type="SMART" id="SM00320">
    <property type="entry name" value="WD40"/>
    <property type="match status" value="7"/>
</dbReference>
<name>M1V895_CYAM1</name>
<feature type="repeat" description="WD" evidence="7">
    <location>
        <begin position="699"/>
        <end position="740"/>
    </location>
</feature>
<proteinExistence type="predicted"/>
<dbReference type="OrthoDB" id="273771at2759"/>
<evidence type="ECO:0000256" key="1">
    <source>
        <dbReference type="ARBA" id="ARBA00022574"/>
    </source>
</evidence>
<dbReference type="PROSITE" id="PS00678">
    <property type="entry name" value="WD_REPEATS_1"/>
    <property type="match status" value="1"/>
</dbReference>
<dbReference type="InterPro" id="IPR020472">
    <property type="entry name" value="WD40_PAC1"/>
</dbReference>
<feature type="compositionally biased region" description="Polar residues" evidence="9">
    <location>
        <begin position="18"/>
        <end position="47"/>
    </location>
</feature>
<dbReference type="CDD" id="cd00200">
    <property type="entry name" value="WD40"/>
    <property type="match status" value="1"/>
</dbReference>
<dbReference type="PROSITE" id="PS50089">
    <property type="entry name" value="ZF_RING_2"/>
    <property type="match status" value="1"/>
</dbReference>
<dbReference type="Gramene" id="CMK039CT">
    <property type="protein sequence ID" value="CMK039CT"/>
    <property type="gene ID" value="CMK039C"/>
</dbReference>
<evidence type="ECO:0000256" key="3">
    <source>
        <dbReference type="ARBA" id="ARBA00022737"/>
    </source>
</evidence>
<protein>
    <submittedName>
        <fullName evidence="11">Photoregulatory zinc-finger protein COP1</fullName>
    </submittedName>
</protein>
<evidence type="ECO:0000256" key="4">
    <source>
        <dbReference type="ARBA" id="ARBA00022771"/>
    </source>
</evidence>
<dbReference type="GO" id="GO:0008270">
    <property type="term" value="F:zinc ion binding"/>
    <property type="evidence" value="ECO:0007669"/>
    <property type="project" value="UniProtKB-KW"/>
</dbReference>
<dbReference type="HOGENOM" id="CLU_006994_2_1_1"/>
<dbReference type="InterPro" id="IPR019775">
    <property type="entry name" value="WD40_repeat_CS"/>
</dbReference>
<dbReference type="Pfam" id="PF13923">
    <property type="entry name" value="zf-C3HC4_2"/>
    <property type="match status" value="1"/>
</dbReference>
<evidence type="ECO:0000256" key="7">
    <source>
        <dbReference type="PROSITE-ProRule" id="PRU00221"/>
    </source>
</evidence>
<dbReference type="InterPro" id="IPR001680">
    <property type="entry name" value="WD40_rpt"/>
</dbReference>
<dbReference type="CDD" id="cd16504">
    <property type="entry name" value="RING-HC_COP1"/>
    <property type="match status" value="1"/>
</dbReference>
<feature type="region of interest" description="Disordered" evidence="9">
    <location>
        <begin position="433"/>
        <end position="476"/>
    </location>
</feature>
<reference evidence="11 12" key="2">
    <citation type="journal article" date="2007" name="BMC Biol.">
        <title>A 100%-complete sequence reveals unusually simple genomic features in the hot-spring red alga Cyanidioschyzon merolae.</title>
        <authorList>
            <person name="Nozaki H."/>
            <person name="Takano H."/>
            <person name="Misumi O."/>
            <person name="Terasawa K."/>
            <person name="Matsuzaki M."/>
            <person name="Maruyama S."/>
            <person name="Nishida K."/>
            <person name="Yagisawa F."/>
            <person name="Yoshida Y."/>
            <person name="Fujiwara T."/>
            <person name="Takio S."/>
            <person name="Tamura K."/>
            <person name="Chung S.J."/>
            <person name="Nakamura S."/>
            <person name="Kuroiwa H."/>
            <person name="Tanaka K."/>
            <person name="Sato N."/>
            <person name="Kuroiwa T."/>
        </authorList>
    </citation>
    <scope>NUCLEOTIDE SEQUENCE [LARGE SCALE GENOMIC DNA]</scope>
    <source>
        <strain evidence="11 12">10D</strain>
    </source>
</reference>
<dbReference type="Gene3D" id="2.130.10.10">
    <property type="entry name" value="YVTN repeat-like/Quinoprotein amine dehydrogenase"/>
    <property type="match status" value="1"/>
</dbReference>
<dbReference type="SMART" id="SM00184">
    <property type="entry name" value="RING"/>
    <property type="match status" value="1"/>
</dbReference>
<dbReference type="PROSITE" id="PS50082">
    <property type="entry name" value="WD_REPEATS_2"/>
    <property type="match status" value="3"/>
</dbReference>
<accession>M1V895</accession>
<feature type="repeat" description="WD" evidence="7">
    <location>
        <begin position="612"/>
        <end position="654"/>
    </location>
</feature>
<feature type="domain" description="RING-type" evidence="10">
    <location>
        <begin position="111"/>
        <end position="148"/>
    </location>
</feature>
<feature type="region of interest" description="Disordered" evidence="9">
    <location>
        <begin position="255"/>
        <end position="289"/>
    </location>
</feature>
<keyword evidence="2" id="KW-0479">Metal-binding</keyword>
<evidence type="ECO:0000256" key="5">
    <source>
        <dbReference type="ARBA" id="ARBA00022833"/>
    </source>
</evidence>
<dbReference type="InterPro" id="IPR017907">
    <property type="entry name" value="Znf_RING_CS"/>
</dbReference>
<keyword evidence="4 6" id="KW-0863">Zinc-finger</keyword>
<dbReference type="AlphaFoldDB" id="M1V895"/>
<dbReference type="GO" id="GO:0061630">
    <property type="term" value="F:ubiquitin protein ligase activity"/>
    <property type="evidence" value="ECO:0007669"/>
    <property type="project" value="InterPro"/>
</dbReference>
<dbReference type="PRINTS" id="PR00320">
    <property type="entry name" value="GPROTEINBRPT"/>
</dbReference>
<evidence type="ECO:0000313" key="12">
    <source>
        <dbReference type="Proteomes" id="UP000007014"/>
    </source>
</evidence>
<dbReference type="GO" id="GO:0043161">
    <property type="term" value="P:proteasome-mediated ubiquitin-dependent protein catabolic process"/>
    <property type="evidence" value="ECO:0007669"/>
    <property type="project" value="TreeGrafter"/>
</dbReference>
<dbReference type="OMA" id="GDYICCG"/>
<evidence type="ECO:0000256" key="9">
    <source>
        <dbReference type="SAM" id="MobiDB-lite"/>
    </source>
</evidence>
<dbReference type="InterPro" id="IPR042755">
    <property type="entry name" value="COP1"/>
</dbReference>
<evidence type="ECO:0000259" key="10">
    <source>
        <dbReference type="PROSITE" id="PS50089"/>
    </source>
</evidence>
<evidence type="ECO:0000256" key="8">
    <source>
        <dbReference type="SAM" id="Coils"/>
    </source>
</evidence>
<dbReference type="Pfam" id="PF00400">
    <property type="entry name" value="WD40"/>
    <property type="match status" value="3"/>
</dbReference>
<feature type="repeat" description="WD" evidence="7">
    <location>
        <begin position="576"/>
        <end position="611"/>
    </location>
</feature>
<dbReference type="KEGG" id="cme:CYME_CMK039C"/>
<dbReference type="RefSeq" id="XP_005536470.1">
    <property type="nucleotide sequence ID" value="XM_005536413.1"/>
</dbReference>
<dbReference type="InterPro" id="IPR001841">
    <property type="entry name" value="Znf_RING"/>
</dbReference>
<dbReference type="Proteomes" id="UP000007014">
    <property type="component" value="Chromosome 11"/>
</dbReference>
<keyword evidence="8" id="KW-0175">Coiled coil</keyword>
<sequence>MEGGSPAVGRAGSLADAPTSSDPAPTASANDRSNTADPQQPSTSSPLVNAADPGAKNVALVEQTEPATPTASTGNEQHRTTQPAPRQFSPAQRCNHNQVKRLGPALKSLECPICFDLFRAAVTTRCGHTFCFSCIMRHFRNHKSCPVCGGFLTRDQIAPDSSVQKAVRLAQAASPSLLTRSKTSSRVDDVRSSTLVSDEEKPQRKAQRTGTLDTQEECVAESDGEFKSEAAAAFAALMSQQSGHAGRPRQALFAAGSTHAPREQRQEIAPAASDDQHRASSRERPILSKQDPIIEQILSDLERETQKGQESNFVDKLKRIASRLSGSEIDQIVETLLEQRRRLQRMSLGTDYTILKSFLEYNIELKRRELAKIEAELLQLEADLQRANELQQRRAESMKDSGERGAPEAAEKRVQRMLILFEQLQQRYLELRPPNLKESSPQPAGMDRDNQQSHATRARPYDLGPSPLALSSVTAQSSGHLPTDITEVDADPLEQFAHELCTATKYAQMRCLTLLRYGEPFRGSNIVSCLDFDMFGELLAAAGVMRKIKIFDLHTVVDHDAQVKYPICELPARAKLSCLSWSPSTRQHIASSDYDGVVCIWDTESCKLVAEYEEHEKRAWTVDYCPMKPHILASGSDDGNVKIWSTTQRDSVGTIRMNANVCCIKFAPLQHECLLAVGSADHQAYVYDLRSMAQPLHILKGHRKAISYIRFFCSNREIVTASTDSTLRLWDLRSCQCERIYTGHCNERNFVGLSVKPDWIACGSEDNHVYTYYRSLTSPAIVSDFAAEPAQHSAEVVARSGGALDVAGAPGSRFLQPDSGTFGGPHFVSAVAWRKDTDTLAAANSQGLIRIFELS</sequence>
<keyword evidence="5" id="KW-0862">Zinc</keyword>
<dbReference type="GeneID" id="16994392"/>
<dbReference type="eggNOG" id="KOG0297">
    <property type="taxonomic scope" value="Eukaryota"/>
</dbReference>
<keyword evidence="3" id="KW-0677">Repeat</keyword>
<dbReference type="PANTHER" id="PTHR44080">
    <property type="entry name" value="E3 UBIQUITIN-PROTEIN LIGASE COP1"/>
    <property type="match status" value="1"/>
</dbReference>
<evidence type="ECO:0000313" key="11">
    <source>
        <dbReference type="EMBL" id="BAM80434.1"/>
    </source>
</evidence>
<evidence type="ECO:0000256" key="6">
    <source>
        <dbReference type="PROSITE-ProRule" id="PRU00175"/>
    </source>
</evidence>
<dbReference type="InterPro" id="IPR015943">
    <property type="entry name" value="WD40/YVTN_repeat-like_dom_sf"/>
</dbReference>
<dbReference type="PROSITE" id="PS00518">
    <property type="entry name" value="ZF_RING_1"/>
    <property type="match status" value="1"/>
</dbReference>
<organism evidence="11 12">
    <name type="scientific">Cyanidioschyzon merolae (strain NIES-3377 / 10D)</name>
    <name type="common">Unicellular red alga</name>
    <dbReference type="NCBI Taxonomy" id="280699"/>
    <lineage>
        <taxon>Eukaryota</taxon>
        <taxon>Rhodophyta</taxon>
        <taxon>Bangiophyceae</taxon>
        <taxon>Cyanidiales</taxon>
        <taxon>Cyanidiaceae</taxon>
        <taxon>Cyanidioschyzon</taxon>
    </lineage>
</organism>
<keyword evidence="1 7" id="KW-0853">WD repeat</keyword>
<dbReference type="InterPro" id="IPR013083">
    <property type="entry name" value="Znf_RING/FYVE/PHD"/>
</dbReference>
<dbReference type="STRING" id="280699.M1V895"/>
<evidence type="ECO:0000256" key="2">
    <source>
        <dbReference type="ARBA" id="ARBA00022723"/>
    </source>
</evidence>
<dbReference type="PANTHER" id="PTHR44080:SF1">
    <property type="entry name" value="E3 UBIQUITIN-PROTEIN LIGASE COP1"/>
    <property type="match status" value="1"/>
</dbReference>